<dbReference type="EMBL" id="BJXA01000060">
    <property type="protein sequence ID" value="GEM41949.1"/>
    <property type="molecule type" value="Genomic_DNA"/>
</dbReference>
<sequence>MPNAMKRKGDVYERALLKYLRANGFPGAERTRAGYERDGGDFHLDPLVGTAPGVIGQAKNVVTPRWREWLDGLSDQIKNSRAELGFLIWKRKGITDPAEQLAVMPLREFLTLLRRAGYGTPLDIWTQCEDCGGRINWLAAPTGGWWAHSAHPADNHDAVTSLRVDEDMNSRGEWVTARNQRGGLIDA</sequence>
<gene>
    <name evidence="1" type="ORF">NN4_64680</name>
</gene>
<name>A0A511MMV6_9NOCA</name>
<protein>
    <submittedName>
        <fullName evidence="1">Uncharacterized protein</fullName>
    </submittedName>
</protein>
<evidence type="ECO:0000313" key="1">
    <source>
        <dbReference type="EMBL" id="GEM41949.1"/>
    </source>
</evidence>
<keyword evidence="2" id="KW-1185">Reference proteome</keyword>
<accession>A0A511MMV6</accession>
<dbReference type="Proteomes" id="UP000321424">
    <property type="component" value="Unassembled WGS sequence"/>
</dbReference>
<organism evidence="1 2">
    <name type="scientific">Nocardia ninae NBRC 108245</name>
    <dbReference type="NCBI Taxonomy" id="1210091"/>
    <lineage>
        <taxon>Bacteria</taxon>
        <taxon>Bacillati</taxon>
        <taxon>Actinomycetota</taxon>
        <taxon>Actinomycetes</taxon>
        <taxon>Mycobacteriales</taxon>
        <taxon>Nocardiaceae</taxon>
        <taxon>Nocardia</taxon>
    </lineage>
</organism>
<dbReference type="AlphaFoldDB" id="A0A511MMV6"/>
<comment type="caution">
    <text evidence="1">The sequence shown here is derived from an EMBL/GenBank/DDBJ whole genome shotgun (WGS) entry which is preliminary data.</text>
</comment>
<proteinExistence type="predicted"/>
<evidence type="ECO:0000313" key="2">
    <source>
        <dbReference type="Proteomes" id="UP000321424"/>
    </source>
</evidence>
<reference evidence="1 2" key="1">
    <citation type="submission" date="2019-07" db="EMBL/GenBank/DDBJ databases">
        <title>Whole genome shotgun sequence of Nocardia ninae NBRC 108245.</title>
        <authorList>
            <person name="Hosoyama A."/>
            <person name="Uohara A."/>
            <person name="Ohji S."/>
            <person name="Ichikawa N."/>
        </authorList>
    </citation>
    <scope>NUCLEOTIDE SEQUENCE [LARGE SCALE GENOMIC DNA]</scope>
    <source>
        <strain evidence="1 2">NBRC 108245</strain>
    </source>
</reference>